<dbReference type="Pfam" id="PF00566">
    <property type="entry name" value="RabGAP-TBC"/>
    <property type="match status" value="1"/>
</dbReference>
<keyword evidence="6" id="KW-1185">Reference proteome</keyword>
<dbReference type="InterPro" id="IPR036873">
    <property type="entry name" value="Rhodanese-like_dom_sf"/>
</dbReference>
<dbReference type="Gene3D" id="1.10.472.80">
    <property type="entry name" value="Ypt/Rab-GAP domain of gyp1p, domain 3"/>
    <property type="match status" value="1"/>
</dbReference>
<feature type="region of interest" description="Disordered" evidence="1">
    <location>
        <begin position="709"/>
        <end position="730"/>
    </location>
</feature>
<dbReference type="SUPFAM" id="SSF56112">
    <property type="entry name" value="Protein kinase-like (PK-like)"/>
    <property type="match status" value="1"/>
</dbReference>
<dbReference type="InterPro" id="IPR011009">
    <property type="entry name" value="Kinase-like_dom_sf"/>
</dbReference>
<evidence type="ECO:0000313" key="6">
    <source>
        <dbReference type="Proteomes" id="UP000594262"/>
    </source>
</evidence>
<evidence type="ECO:0000259" key="4">
    <source>
        <dbReference type="PROSITE" id="PS50206"/>
    </source>
</evidence>
<name>A0A7M5UYQ2_9CNID</name>
<dbReference type="Pfam" id="PF00069">
    <property type="entry name" value="Pkinase"/>
    <property type="match status" value="1"/>
</dbReference>
<dbReference type="PANTHER" id="PTHR47219">
    <property type="entry name" value="RAB GTPASE-ACTIVATING PROTEIN 1-LIKE"/>
    <property type="match status" value="1"/>
</dbReference>
<feature type="domain" description="Rhodanese" evidence="4">
    <location>
        <begin position="807"/>
        <end position="906"/>
    </location>
</feature>
<dbReference type="InterPro" id="IPR035969">
    <property type="entry name" value="Rab-GAP_TBC_sf"/>
</dbReference>
<feature type="region of interest" description="Disordered" evidence="1">
    <location>
        <begin position="773"/>
        <end position="806"/>
    </location>
</feature>
<protein>
    <recommendedName>
        <fullName evidence="7">TBC domain-containing protein kinase-like protein</fullName>
    </recommendedName>
</protein>
<dbReference type="Gene3D" id="3.40.250.10">
    <property type="entry name" value="Rhodanese-like domain"/>
    <property type="match status" value="1"/>
</dbReference>
<dbReference type="SMART" id="SM00450">
    <property type="entry name" value="RHOD"/>
    <property type="match status" value="1"/>
</dbReference>
<feature type="domain" description="Rab-GAP TBC" evidence="3">
    <location>
        <begin position="469"/>
        <end position="655"/>
    </location>
</feature>
<feature type="compositionally biased region" description="Basic and acidic residues" evidence="1">
    <location>
        <begin position="718"/>
        <end position="728"/>
    </location>
</feature>
<dbReference type="GO" id="GO:0005524">
    <property type="term" value="F:ATP binding"/>
    <property type="evidence" value="ECO:0007669"/>
    <property type="project" value="InterPro"/>
</dbReference>
<dbReference type="PROSITE" id="PS50206">
    <property type="entry name" value="RHODANESE_3"/>
    <property type="match status" value="1"/>
</dbReference>
<dbReference type="OrthoDB" id="1668230at2759"/>
<dbReference type="EnsemblMetazoa" id="CLYHEMT000621.1">
    <property type="protein sequence ID" value="CLYHEMP000621.1"/>
    <property type="gene ID" value="CLYHEMG000621"/>
</dbReference>
<dbReference type="GO" id="GO:0031267">
    <property type="term" value="F:small GTPase binding"/>
    <property type="evidence" value="ECO:0007669"/>
    <property type="project" value="TreeGrafter"/>
</dbReference>
<feature type="compositionally biased region" description="Polar residues" evidence="1">
    <location>
        <begin position="773"/>
        <end position="785"/>
    </location>
</feature>
<evidence type="ECO:0000259" key="2">
    <source>
        <dbReference type="PROSITE" id="PS50011"/>
    </source>
</evidence>
<evidence type="ECO:0000259" key="3">
    <source>
        <dbReference type="PROSITE" id="PS50086"/>
    </source>
</evidence>
<organism evidence="5 6">
    <name type="scientific">Clytia hemisphaerica</name>
    <dbReference type="NCBI Taxonomy" id="252671"/>
    <lineage>
        <taxon>Eukaryota</taxon>
        <taxon>Metazoa</taxon>
        <taxon>Cnidaria</taxon>
        <taxon>Hydrozoa</taxon>
        <taxon>Hydroidolina</taxon>
        <taxon>Leptothecata</taxon>
        <taxon>Obeliida</taxon>
        <taxon>Clytiidae</taxon>
        <taxon>Clytia</taxon>
    </lineage>
</organism>
<dbReference type="SUPFAM" id="SSF47923">
    <property type="entry name" value="Ypt/Rab-GAP domain of gyp1p"/>
    <property type="match status" value="2"/>
</dbReference>
<dbReference type="InterPro" id="IPR000195">
    <property type="entry name" value="Rab-GAP-TBC_dom"/>
</dbReference>
<dbReference type="InterPro" id="IPR050302">
    <property type="entry name" value="Rab_GAP_TBC_domain"/>
</dbReference>
<evidence type="ECO:0000256" key="1">
    <source>
        <dbReference type="SAM" id="MobiDB-lite"/>
    </source>
</evidence>
<proteinExistence type="predicted"/>
<reference evidence="5" key="1">
    <citation type="submission" date="2021-01" db="UniProtKB">
        <authorList>
            <consortium name="EnsemblMetazoa"/>
        </authorList>
    </citation>
    <scope>IDENTIFICATION</scope>
</reference>
<dbReference type="Gene3D" id="1.10.8.270">
    <property type="entry name" value="putative rabgap domain of human tbc1 domain family member 14 like domains"/>
    <property type="match status" value="1"/>
</dbReference>
<evidence type="ECO:0000313" key="5">
    <source>
        <dbReference type="EnsemblMetazoa" id="CLYHEMP000621.1"/>
    </source>
</evidence>
<dbReference type="Gene3D" id="1.10.510.10">
    <property type="entry name" value="Transferase(Phosphotransferase) domain 1"/>
    <property type="match status" value="1"/>
</dbReference>
<dbReference type="SMART" id="SM00164">
    <property type="entry name" value="TBC"/>
    <property type="match status" value="1"/>
</dbReference>
<dbReference type="PANTHER" id="PTHR47219:SF9">
    <property type="entry name" value="GTPASE ACTIVATING PROTEIN AND CENTROSOME-ASSOCIATED, ISOFORM B"/>
    <property type="match status" value="1"/>
</dbReference>
<dbReference type="GO" id="GO:0004672">
    <property type="term" value="F:protein kinase activity"/>
    <property type="evidence" value="ECO:0007669"/>
    <property type="project" value="InterPro"/>
</dbReference>
<dbReference type="FunFam" id="1.10.472.80:FF:000015">
    <property type="entry name" value="TBC domain-containing protein kinase-like protein"/>
    <property type="match status" value="1"/>
</dbReference>
<dbReference type="Proteomes" id="UP000594262">
    <property type="component" value="Unplaced"/>
</dbReference>
<dbReference type="PROSITE" id="PS50086">
    <property type="entry name" value="TBC_RABGAP"/>
    <property type="match status" value="1"/>
</dbReference>
<dbReference type="PROSITE" id="PS50011">
    <property type="entry name" value="PROTEIN_KINASE_DOM"/>
    <property type="match status" value="1"/>
</dbReference>
<evidence type="ECO:0008006" key="7">
    <source>
        <dbReference type="Google" id="ProtNLM"/>
    </source>
</evidence>
<sequence>MVGGKLGGANLGLFSFLASSHPTDTCGQNGLPVTPNSIRILGRFQKLKLLQHPHLCQYVDIVRGKHERLVIVSEFYTTNLKTLIKKKFQFRTVAEIQKLGYEILLALEFLSNQGYVHRNLSSENILFDEDDHVKLSQYGLYNMTNFNDEVVFTVGDTRYMAPEVIVSGLGYNPLYGPSDNAVDIWSLGMVLLDCYLEGQLWSKLGPSKERIAMKLIDMFSTTNNNESALSEICKWSGCDHKMKLIDPKFSSFLKLCLQADPRKRGSKMREILSHEFIKPLQEPEKMNLSVPSPFPAVYRSHSIQQLPDFNALLLENREECTLESLLSERSIFEIYHLWCLTGGDVFVELKRAHLLNSKAPVLALPTAILNNGEEYGVSEEESIVLTANTVCINLTQLYDRLSGIDLTSFYPLVVHDDLYPVDLSDSIKLPLVIREESAGYQFHRIVLFERLLEGYPYTRDRIVKEARIDIPPYVRAKVWAALLNVSGDIFEAYDMVDKVSMTATDRQIEVDIPRCHQYDNLLSSPVGHSKLKSVLKAWVVTNAPKLVYWQGLDSLCAPFLKLNFNNEALAFACLSAFVPKYLYHFFLKDNSMVIHEYLAVFKQLIAFHDPELFNHLNEIGFQPELYAIPWFLTMFSHVFPLQKIYHLWDTLLLGSSMLPLCVGVSILEQFREQLLSFAFNDCILLFSDMPGIDIEKCVKDSIKLFNHTPPSASLRQQDNPENRMKAPSEEQFMNLPEKEFLPLASLRSEICSRISPRDLIRISKLTQQLESYPISSRDQNLSNGKAANGSKDKKKKDKKKTVDNNVQQQKVLVVDTRPAEEFTAGHLQHSVNIPYDQSIDENGQLIPTPQTSILEAHKGRIIMTMGLKGPEPMKLGELLVALNYRRVCVMDGSTSILKSLGYFTTVGNA</sequence>
<dbReference type="InterPro" id="IPR000719">
    <property type="entry name" value="Prot_kinase_dom"/>
</dbReference>
<dbReference type="GO" id="GO:0005096">
    <property type="term" value="F:GTPase activator activity"/>
    <property type="evidence" value="ECO:0007669"/>
    <property type="project" value="TreeGrafter"/>
</dbReference>
<accession>A0A7M5UYQ2</accession>
<dbReference type="RefSeq" id="XP_066912970.1">
    <property type="nucleotide sequence ID" value="XM_067056869.1"/>
</dbReference>
<dbReference type="SUPFAM" id="SSF52821">
    <property type="entry name" value="Rhodanese/Cell cycle control phosphatase"/>
    <property type="match status" value="1"/>
</dbReference>
<dbReference type="Pfam" id="PF00581">
    <property type="entry name" value="Rhodanese"/>
    <property type="match status" value="1"/>
</dbReference>
<dbReference type="InterPro" id="IPR001763">
    <property type="entry name" value="Rhodanese-like_dom"/>
</dbReference>
<feature type="domain" description="Protein kinase" evidence="2">
    <location>
        <begin position="1"/>
        <end position="277"/>
    </location>
</feature>
<dbReference type="AlphaFoldDB" id="A0A7M5UYQ2"/>
<dbReference type="GeneID" id="136800248"/>
<dbReference type="FunFam" id="1.10.8.270:FF:000044">
    <property type="entry name" value="TBC Kinase homolog"/>
    <property type="match status" value="1"/>
</dbReference>